<dbReference type="EMBL" id="JAXBLV010000188">
    <property type="protein sequence ID" value="MDY3561049.1"/>
    <property type="molecule type" value="Genomic_DNA"/>
</dbReference>
<dbReference type="RefSeq" id="WP_320687522.1">
    <property type="nucleotide sequence ID" value="NZ_JAXBLV010000188.1"/>
</dbReference>
<comment type="caution">
    <text evidence="1">The sequence shown here is derived from an EMBL/GenBank/DDBJ whole genome shotgun (WGS) entry which is preliminary data.</text>
</comment>
<keyword evidence="2" id="KW-1185">Reference proteome</keyword>
<organism evidence="1 2">
    <name type="scientific">Gemmata algarum</name>
    <dbReference type="NCBI Taxonomy" id="2975278"/>
    <lineage>
        <taxon>Bacteria</taxon>
        <taxon>Pseudomonadati</taxon>
        <taxon>Planctomycetota</taxon>
        <taxon>Planctomycetia</taxon>
        <taxon>Gemmatales</taxon>
        <taxon>Gemmataceae</taxon>
        <taxon>Gemmata</taxon>
    </lineage>
</organism>
<evidence type="ECO:0000313" key="1">
    <source>
        <dbReference type="EMBL" id="MDY3561049.1"/>
    </source>
</evidence>
<proteinExistence type="predicted"/>
<accession>A0ABU5F1I6</accession>
<reference evidence="2" key="1">
    <citation type="journal article" date="2023" name="Mar. Drugs">
        <title>Gemmata algarum, a Novel Planctomycete Isolated from an Algal Mat, Displays Antimicrobial Activity.</title>
        <authorList>
            <person name="Kumar G."/>
            <person name="Kallscheuer N."/>
            <person name="Kashif M."/>
            <person name="Ahamad S."/>
            <person name="Jagadeeshwari U."/>
            <person name="Pannikurungottu S."/>
            <person name="Haufschild T."/>
            <person name="Kabuu M."/>
            <person name="Sasikala C."/>
            <person name="Jogler C."/>
            <person name="Ramana C."/>
        </authorList>
    </citation>
    <scope>NUCLEOTIDE SEQUENCE [LARGE SCALE GENOMIC DNA]</scope>
    <source>
        <strain evidence="2">JC673</strain>
    </source>
</reference>
<name>A0ABU5F1I6_9BACT</name>
<sequence>MRALFADLGAAPFGPDSITAAATRAGLPFDFVLFYNPWRAAPEGKGKKPFEELSKAELFDSVFEDHPPTPGPLWYLPDDCFWSRREPYLTSGETLREFVMGCRGDLAQDALFIWTETPRVSLIHHEGGYTHIFLPDVPLTRAPQP</sequence>
<protein>
    <submittedName>
        <fullName evidence="1">Uncharacterized protein</fullName>
    </submittedName>
</protein>
<gene>
    <name evidence="1" type="ORF">R5W23_002308</name>
</gene>
<dbReference type="Proteomes" id="UP001272242">
    <property type="component" value="Unassembled WGS sequence"/>
</dbReference>
<evidence type="ECO:0000313" key="2">
    <source>
        <dbReference type="Proteomes" id="UP001272242"/>
    </source>
</evidence>